<dbReference type="GO" id="GO:0005509">
    <property type="term" value="F:calcium ion binding"/>
    <property type="evidence" value="ECO:0007669"/>
    <property type="project" value="TreeGrafter"/>
</dbReference>
<feature type="binding site" evidence="11">
    <location>
        <position position="102"/>
    </location>
    <ligand>
        <name>substrate</name>
    </ligand>
</feature>
<dbReference type="GO" id="GO:0019853">
    <property type="term" value="P:L-ascorbic acid biosynthetic process"/>
    <property type="evidence" value="ECO:0007669"/>
    <property type="project" value="TreeGrafter"/>
</dbReference>
<evidence type="ECO:0000313" key="14">
    <source>
        <dbReference type="Proteomes" id="UP000078534"/>
    </source>
</evidence>
<accession>A0A179SL79</accession>
<comment type="cofactor">
    <cofactor evidence="2">
        <name>Mn(2+)</name>
        <dbReference type="ChEBI" id="CHEBI:29035"/>
    </cofactor>
</comment>
<dbReference type="InterPro" id="IPR011042">
    <property type="entry name" value="6-blade_b-propeller_TolB-like"/>
</dbReference>
<keyword evidence="8" id="KW-0378">Hydrolase</keyword>
<dbReference type="Pfam" id="PF08450">
    <property type="entry name" value="SGL"/>
    <property type="match status" value="1"/>
</dbReference>
<evidence type="ECO:0000256" key="4">
    <source>
        <dbReference type="ARBA" id="ARBA00004496"/>
    </source>
</evidence>
<comment type="caution">
    <text evidence="13">The sequence shown here is derived from an EMBL/GenBank/DDBJ whole genome shotgun (WGS) entry which is preliminary data.</text>
</comment>
<feature type="binding site" evidence="11">
    <location>
        <position position="100"/>
    </location>
    <ligand>
        <name>substrate</name>
    </ligand>
</feature>
<proteinExistence type="inferred from homology"/>
<feature type="binding site" evidence="11">
    <location>
        <position position="17"/>
    </location>
    <ligand>
        <name>a divalent metal cation</name>
        <dbReference type="ChEBI" id="CHEBI:60240"/>
    </ligand>
</feature>
<comment type="cofactor">
    <cofactor evidence="3">
        <name>Mg(2+)</name>
        <dbReference type="ChEBI" id="CHEBI:18420"/>
    </cofactor>
</comment>
<dbReference type="InterPro" id="IPR005511">
    <property type="entry name" value="SMP-30"/>
</dbReference>
<evidence type="ECO:0000256" key="3">
    <source>
        <dbReference type="ARBA" id="ARBA00001946"/>
    </source>
</evidence>
<dbReference type="OrthoDB" id="2633250at2"/>
<dbReference type="AlphaFoldDB" id="A0A179SL79"/>
<dbReference type="STRING" id="152268.A6K24_12365"/>
<dbReference type="PANTHER" id="PTHR10907">
    <property type="entry name" value="REGUCALCIN"/>
    <property type="match status" value="1"/>
</dbReference>
<evidence type="ECO:0000256" key="2">
    <source>
        <dbReference type="ARBA" id="ARBA00001936"/>
    </source>
</evidence>
<evidence type="ECO:0000256" key="10">
    <source>
        <dbReference type="PIRSR" id="PIRSR605511-1"/>
    </source>
</evidence>
<evidence type="ECO:0000256" key="6">
    <source>
        <dbReference type="ARBA" id="ARBA00022490"/>
    </source>
</evidence>
<evidence type="ECO:0000256" key="5">
    <source>
        <dbReference type="ARBA" id="ARBA00008853"/>
    </source>
</evidence>
<organism evidence="13 14">
    <name type="scientific">Metabacillus litoralis</name>
    <dbReference type="NCBI Taxonomy" id="152268"/>
    <lineage>
        <taxon>Bacteria</taxon>
        <taxon>Bacillati</taxon>
        <taxon>Bacillota</taxon>
        <taxon>Bacilli</taxon>
        <taxon>Bacillales</taxon>
        <taxon>Bacillaceae</taxon>
        <taxon>Metabacillus</taxon>
    </lineage>
</organism>
<dbReference type="Gene3D" id="2.120.10.30">
    <property type="entry name" value="TolB, C-terminal domain"/>
    <property type="match status" value="1"/>
</dbReference>
<dbReference type="FunFam" id="2.120.10.30:FF:000027">
    <property type="entry name" value="Regucalcin homologue"/>
    <property type="match status" value="1"/>
</dbReference>
<dbReference type="InterPro" id="IPR013658">
    <property type="entry name" value="SGL"/>
</dbReference>
<protein>
    <submittedName>
        <fullName evidence="13">SMP-30/gluconolaconase/LRE domain protein</fullName>
    </submittedName>
</protein>
<evidence type="ECO:0000313" key="13">
    <source>
        <dbReference type="EMBL" id="OAS82445.1"/>
    </source>
</evidence>
<feature type="binding site" evidence="11">
    <location>
        <position position="148"/>
    </location>
    <ligand>
        <name>a divalent metal cation</name>
        <dbReference type="ChEBI" id="CHEBI:60240"/>
    </ligand>
</feature>
<reference evidence="14" key="1">
    <citation type="submission" date="2016-04" db="EMBL/GenBank/DDBJ databases">
        <authorList>
            <person name="Lyu Z."/>
            <person name="Lyu W."/>
        </authorList>
    </citation>
    <scope>NUCLEOTIDE SEQUENCE [LARGE SCALE GENOMIC DNA]</scope>
    <source>
        <strain evidence="14">C44</strain>
    </source>
</reference>
<evidence type="ECO:0000259" key="12">
    <source>
        <dbReference type="Pfam" id="PF08450"/>
    </source>
</evidence>
<comment type="similarity">
    <text evidence="5">Belongs to the SMP-30/CGR1 family.</text>
</comment>
<dbReference type="RefSeq" id="WP_066339717.1">
    <property type="nucleotide sequence ID" value="NZ_LWSG01000045.1"/>
</dbReference>
<keyword evidence="7 11" id="KW-0479">Metal-binding</keyword>
<comment type="cofactor">
    <cofactor evidence="1">
        <name>Ca(2+)</name>
        <dbReference type="ChEBI" id="CHEBI:29108"/>
    </cofactor>
</comment>
<feature type="domain" description="SMP-30/Gluconolactonase/LRE-like region" evidence="12">
    <location>
        <begin position="15"/>
        <end position="258"/>
    </location>
</feature>
<dbReference type="GO" id="GO:0005737">
    <property type="term" value="C:cytoplasm"/>
    <property type="evidence" value="ECO:0007669"/>
    <property type="project" value="UniProtKB-SubCell"/>
</dbReference>
<feature type="binding site" evidence="11">
    <location>
        <position position="198"/>
    </location>
    <ligand>
        <name>a divalent metal cation</name>
        <dbReference type="ChEBI" id="CHEBI:60240"/>
    </ligand>
</feature>
<keyword evidence="6" id="KW-0963">Cytoplasm</keyword>
<evidence type="ECO:0000256" key="11">
    <source>
        <dbReference type="PIRSR" id="PIRSR605511-2"/>
    </source>
</evidence>
<evidence type="ECO:0000256" key="9">
    <source>
        <dbReference type="ARBA" id="ARBA00022837"/>
    </source>
</evidence>
<comment type="subcellular location">
    <subcellularLocation>
        <location evidence="4">Cytoplasm</location>
    </subcellularLocation>
</comment>
<gene>
    <name evidence="13" type="ORF">A6K24_12365</name>
</gene>
<keyword evidence="9" id="KW-0106">Calcium</keyword>
<dbReference type="GO" id="GO:0004341">
    <property type="term" value="F:gluconolactonase activity"/>
    <property type="evidence" value="ECO:0007669"/>
    <property type="project" value="TreeGrafter"/>
</dbReference>
<evidence type="ECO:0000256" key="8">
    <source>
        <dbReference type="ARBA" id="ARBA00022801"/>
    </source>
</evidence>
<dbReference type="Proteomes" id="UP000078534">
    <property type="component" value="Unassembled WGS sequence"/>
</dbReference>
<name>A0A179SL79_9BACI</name>
<dbReference type="PANTHER" id="PTHR10907:SF47">
    <property type="entry name" value="REGUCALCIN"/>
    <property type="match status" value="1"/>
</dbReference>
<comment type="cofactor">
    <cofactor evidence="11">
        <name>Zn(2+)</name>
        <dbReference type="ChEBI" id="CHEBI:29105"/>
    </cofactor>
    <text evidence="11">Binds 1 divalent metal cation per subunit.</text>
</comment>
<keyword evidence="11" id="KW-0862">Zinc</keyword>
<feature type="active site" description="Proton donor/acceptor" evidence="10">
    <location>
        <position position="198"/>
    </location>
</feature>
<evidence type="ECO:0000256" key="7">
    <source>
        <dbReference type="ARBA" id="ARBA00022723"/>
    </source>
</evidence>
<dbReference type="PRINTS" id="PR01790">
    <property type="entry name" value="SMP30FAMILY"/>
</dbReference>
<dbReference type="SUPFAM" id="SSF63829">
    <property type="entry name" value="Calcium-dependent phosphotriesterase"/>
    <property type="match status" value="1"/>
</dbReference>
<sequence length="294" mass="32869">MAYLVELVLDEKATLGEGPHWDHQENRLYWVDIIGKKLHAFDPVTNKNRTLQFDQYIGAVVPGKTGQLILAMQNGIYRYELESKLLTLIADPESDKPNNRFNDGKCDPTGRFYVGTMDLNGKKGSGALYRLDRDGQLSKMLSSVTISNGLAWSPDGNEMYFIDTPTGEVAIYHYNQQSGDLSYKQPAVKIPQEMGSPDGMTIDQEGMIWVAHWGGSRVTRWDPHLGKQLDEVIVPAKNVTSCAFGGENLDELYITTARQGMNDDELLKFPQSGGLFMVKTDVQGVRGNHYRSSK</sequence>
<keyword evidence="14" id="KW-1185">Reference proteome</keyword>
<evidence type="ECO:0000256" key="1">
    <source>
        <dbReference type="ARBA" id="ARBA00001913"/>
    </source>
</evidence>
<dbReference type="EMBL" id="LWSG01000045">
    <property type="protein sequence ID" value="OAS82445.1"/>
    <property type="molecule type" value="Genomic_DNA"/>
</dbReference>